<dbReference type="Pfam" id="PF26529">
    <property type="entry name" value="NTF2_2"/>
    <property type="match status" value="3"/>
</dbReference>
<proteinExistence type="predicted"/>
<feature type="domain" description="NTF2-like" evidence="1">
    <location>
        <begin position="21"/>
        <end position="172"/>
    </location>
</feature>
<organism evidence="2 3">
    <name type="scientific">Caenorhabditis nigoni</name>
    <dbReference type="NCBI Taxonomy" id="1611254"/>
    <lineage>
        <taxon>Eukaryota</taxon>
        <taxon>Metazoa</taxon>
        <taxon>Ecdysozoa</taxon>
        <taxon>Nematoda</taxon>
        <taxon>Chromadorea</taxon>
        <taxon>Rhabditida</taxon>
        <taxon>Rhabditina</taxon>
        <taxon>Rhabditomorpha</taxon>
        <taxon>Rhabditoidea</taxon>
        <taxon>Rhabditidae</taxon>
        <taxon>Peloderinae</taxon>
        <taxon>Caenorhabditis</taxon>
    </lineage>
</organism>
<reference evidence="3" key="1">
    <citation type="submission" date="2017-10" db="EMBL/GenBank/DDBJ databases">
        <title>Rapid genome shrinkage in a self-fertile nematode reveals novel sperm competition proteins.</title>
        <authorList>
            <person name="Yin D."/>
            <person name="Schwarz E.M."/>
            <person name="Thomas C.G."/>
            <person name="Felde R.L."/>
            <person name="Korf I.F."/>
            <person name="Cutter A.D."/>
            <person name="Schartner C.M."/>
            <person name="Ralston E.J."/>
            <person name="Meyer B.J."/>
            <person name="Haag E.S."/>
        </authorList>
    </citation>
    <scope>NUCLEOTIDE SEQUENCE [LARGE SCALE GENOMIC DNA]</scope>
    <source>
        <strain evidence="3">JU1422</strain>
    </source>
</reference>
<dbReference type="Proteomes" id="UP000230233">
    <property type="component" value="Chromosome II"/>
</dbReference>
<dbReference type="AlphaFoldDB" id="A0A2G5VBD6"/>
<dbReference type="OrthoDB" id="5808048at2759"/>
<name>A0A2G5VBD6_9PELO</name>
<accession>A0A2G5VBD6</accession>
<evidence type="ECO:0000313" key="2">
    <source>
        <dbReference type="EMBL" id="PIC48846.1"/>
    </source>
</evidence>
<evidence type="ECO:0000313" key="3">
    <source>
        <dbReference type="Proteomes" id="UP000230233"/>
    </source>
</evidence>
<comment type="caution">
    <text evidence="2">The sequence shown here is derived from an EMBL/GenBank/DDBJ whole genome shotgun (WGS) entry which is preliminary data.</text>
</comment>
<dbReference type="EMBL" id="PDUG01000002">
    <property type="protein sequence ID" value="PIC48846.1"/>
    <property type="molecule type" value="Genomic_DNA"/>
</dbReference>
<evidence type="ECO:0000259" key="1">
    <source>
        <dbReference type="Pfam" id="PF26529"/>
    </source>
</evidence>
<dbReference type="InterPro" id="IPR058879">
    <property type="entry name" value="NTF2-like_dom_nem"/>
</dbReference>
<feature type="domain" description="NTF2-like" evidence="1">
    <location>
        <begin position="193"/>
        <end position="342"/>
    </location>
</feature>
<keyword evidence="3" id="KW-1185">Reference proteome</keyword>
<sequence length="515" mass="61644">MFKLHRAHRLKEWDAFDEVTRDEIIRKYAEEITGHIFLQSSIENPRWQEHVKWLYDMQDDDMLAEICGTPVKLNKYQFDKYLHNHRQNFVASYLPRDFKFEPIKDLREFNIMIGFENQAREGYLVQNYWNFTLKLIVDLPNKTLRGLITQDEREAEFKITHISINGGCTEYGHVDLSAIPDKKNDTLELLKKEKNPNVKSLFELFVPEYITYLESSTYESIPTGWLESLDDDPTHLQATVCHDEKEPRQQNYTKDEFIRWYVKFREMWHMKKDGAKDWIRVQMIDAKDDMLVARITMSVQVGTNETAPGLHDWDFRVVLRYNQHGDEKWYITALDVLCPPTIDNYRDLSLMHIGDVVTANFLSYSQRLPKPVKWYQTLDFLKPFTHENTILADICNQTTTLTEIYSKVINREYENMETPKGEDIPKDEPSYIMYNVDNESLDLPAEELENFKLFTSLNARAKRPFEWIYVWDFKIRWDDKDRFYYVEKVELACPEKINGPELYRFRKIEPDRFYH</sequence>
<gene>
    <name evidence="2" type="primary">Cnig_chr_II.g7676</name>
    <name evidence="2" type="ORF">B9Z55_007676</name>
</gene>
<feature type="domain" description="NTF2-like" evidence="1">
    <location>
        <begin position="344"/>
        <end position="497"/>
    </location>
</feature>
<protein>
    <recommendedName>
        <fullName evidence="1">NTF2-like domain-containing protein</fullName>
    </recommendedName>
</protein>